<sequence length="776" mass="87551">MALVMLPSDLPWWSMLQRHLTTLTIPNCDYLGTLQSIHNLCNVGLDPDETGCPDLSVFCGLETFLKDIDDEERKHILESTIPNMARCALNLKSLRPPSGLHFSLQQQKDEIELDRDFVASLLSHMFFSTFPKRNLKTHPTLQDFNFTNFFKHLDQNFQKAKLRSFFHYFDLFEKKGIPTSKIKYSRQVMSGKEWLTIEDWLECGLPLCPIVIRHEGRLDRVSGEHLVVCFSSARIGGQVLSGGSSWECMELFMCPELLSILLFTEALEDNEVLIIEGIMQVSRVTNPRHKAIFESLEKPVELKICCMDAENYTKLPLSQYEEDNFLRELNKALLGFRQRMVHLVPPTSKRLSPIGESFSSTPPEIEEIKPAQKTKYQEKQDPVLTTGRRKFILLGSSGECLPVSRALVSQYSSCHSNQSSSSSEFHSARTSIGDIEELDEDKEVSDDLKARKYSGQLDTPERRCTFAQRLKEALCRAQSTTSSESSYAVGISVAGSSTGDNDIRMRRGGSRGFMLEDDSLDDGRIAFDNKERGRLKRGNSSKYSFSTEYSSDLDGIYEQLACWLDEAENDGSHSCQQRLRDLEVVQFASSLLKRTLSESFVGVPLTEGDNTIISESAEQSAKKSIKLALAARSLSLELARHKHKLASQLVSVLEQKQTYDHSLFPVATGNWGCGSSYLGEPQLKLLIQWLATSVAGVPHLLYYTCCHYKLLKLDTVCRLLIDRQWNVGELTGAVLHYLQTTLRNPNPSETMSLFEFLIGSREKTILSQNISTESGI</sequence>
<gene>
    <name evidence="7" type="ORF">g.19131</name>
    <name evidence="8" type="ORF">g.19133</name>
</gene>
<dbReference type="InterPro" id="IPR046372">
    <property type="entry name" value="PARG_cat_C"/>
</dbReference>
<dbReference type="GO" id="GO:0006282">
    <property type="term" value="P:regulation of DNA repair"/>
    <property type="evidence" value="ECO:0007669"/>
    <property type="project" value="InterPro"/>
</dbReference>
<dbReference type="EMBL" id="GEDC01020773">
    <property type="protein sequence ID" value="JAS16525.1"/>
    <property type="molecule type" value="Transcribed_RNA"/>
</dbReference>
<dbReference type="EMBL" id="GEDC01000832">
    <property type="protein sequence ID" value="JAS36466.1"/>
    <property type="molecule type" value="Transcribed_RNA"/>
</dbReference>
<dbReference type="InterPro" id="IPR048362">
    <property type="entry name" value="PARG_helical"/>
</dbReference>
<feature type="domain" description="PARG helical" evidence="6">
    <location>
        <begin position="69"/>
        <end position="186"/>
    </location>
</feature>
<organism evidence="8">
    <name type="scientific">Clastoptera arizonana</name>
    <name type="common">Arizona spittle bug</name>
    <dbReference type="NCBI Taxonomy" id="38151"/>
    <lineage>
        <taxon>Eukaryota</taxon>
        <taxon>Metazoa</taxon>
        <taxon>Ecdysozoa</taxon>
        <taxon>Arthropoda</taxon>
        <taxon>Hexapoda</taxon>
        <taxon>Insecta</taxon>
        <taxon>Pterygota</taxon>
        <taxon>Neoptera</taxon>
        <taxon>Paraneoptera</taxon>
        <taxon>Hemiptera</taxon>
        <taxon>Auchenorrhyncha</taxon>
        <taxon>Cercopoidea</taxon>
        <taxon>Clastopteridae</taxon>
        <taxon>Clastoptera</taxon>
    </lineage>
</organism>
<dbReference type="Pfam" id="PF05028">
    <property type="entry name" value="PARG_cat_C"/>
    <property type="match status" value="2"/>
</dbReference>
<dbReference type="GO" id="GO:0005737">
    <property type="term" value="C:cytoplasm"/>
    <property type="evidence" value="ECO:0007669"/>
    <property type="project" value="TreeGrafter"/>
</dbReference>
<evidence type="ECO:0000256" key="1">
    <source>
        <dbReference type="ARBA" id="ARBA00009545"/>
    </source>
</evidence>
<feature type="region of interest" description="Disordered" evidence="4">
    <location>
        <begin position="416"/>
        <end position="443"/>
    </location>
</feature>
<keyword evidence="3" id="KW-0378">Hydrolase</keyword>
<feature type="domain" description="PARG catalytic Macro" evidence="5">
    <location>
        <begin position="198"/>
        <end position="340"/>
    </location>
</feature>
<accession>A0A1B6EEU9</accession>
<evidence type="ECO:0000256" key="4">
    <source>
        <dbReference type="SAM" id="MobiDB-lite"/>
    </source>
</evidence>
<dbReference type="GO" id="GO:0009225">
    <property type="term" value="P:nucleotide-sugar metabolic process"/>
    <property type="evidence" value="ECO:0007669"/>
    <property type="project" value="TreeGrafter"/>
</dbReference>
<evidence type="ECO:0000259" key="5">
    <source>
        <dbReference type="Pfam" id="PF05028"/>
    </source>
</evidence>
<feature type="compositionally biased region" description="Acidic residues" evidence="4">
    <location>
        <begin position="434"/>
        <end position="443"/>
    </location>
</feature>
<reference evidence="8" key="1">
    <citation type="submission" date="2015-12" db="EMBL/GenBank/DDBJ databases">
        <title>De novo transcriptome assembly of four potential Pierce s Disease insect vectors from Arizona vineyards.</title>
        <authorList>
            <person name="Tassone E.E."/>
        </authorList>
    </citation>
    <scope>NUCLEOTIDE SEQUENCE</scope>
</reference>
<dbReference type="EC" id="3.2.1.143" evidence="2"/>
<dbReference type="Pfam" id="PF20811">
    <property type="entry name" value="PARG_cat_N"/>
    <property type="match status" value="1"/>
</dbReference>
<name>A0A1B6EEU9_9HEMI</name>
<feature type="compositionally biased region" description="Low complexity" evidence="4">
    <location>
        <begin position="416"/>
        <end position="431"/>
    </location>
</feature>
<feature type="domain" description="PARG catalytic Macro" evidence="5">
    <location>
        <begin position="586"/>
        <end position="708"/>
    </location>
</feature>
<dbReference type="GO" id="GO:0005975">
    <property type="term" value="P:carbohydrate metabolic process"/>
    <property type="evidence" value="ECO:0007669"/>
    <property type="project" value="InterPro"/>
</dbReference>
<dbReference type="InterPro" id="IPR007724">
    <property type="entry name" value="Poly_GlycHdrlase"/>
</dbReference>
<comment type="similarity">
    <text evidence="1">Belongs to the poly(ADP-ribose) glycohydrolase family.</text>
</comment>
<evidence type="ECO:0000256" key="2">
    <source>
        <dbReference type="ARBA" id="ARBA00012255"/>
    </source>
</evidence>
<evidence type="ECO:0000259" key="6">
    <source>
        <dbReference type="Pfam" id="PF20811"/>
    </source>
</evidence>
<protein>
    <recommendedName>
        <fullName evidence="2">poly(ADP-ribose) glycohydrolase</fullName>
        <ecNumber evidence="2">3.2.1.143</ecNumber>
    </recommendedName>
</protein>
<dbReference type="GO" id="GO:0005634">
    <property type="term" value="C:nucleus"/>
    <property type="evidence" value="ECO:0007669"/>
    <property type="project" value="TreeGrafter"/>
</dbReference>
<evidence type="ECO:0000313" key="8">
    <source>
        <dbReference type="EMBL" id="JAS36466.1"/>
    </source>
</evidence>
<evidence type="ECO:0000313" key="7">
    <source>
        <dbReference type="EMBL" id="JAS16525.1"/>
    </source>
</evidence>
<dbReference type="PANTHER" id="PTHR12837:SF14">
    <property type="entry name" value="POLY(ADP-RIBOSE) GLYCOHYDROLASE"/>
    <property type="match status" value="1"/>
</dbReference>
<dbReference type="GO" id="GO:0004649">
    <property type="term" value="F:poly(ADP-ribose) glycohydrolase activity"/>
    <property type="evidence" value="ECO:0007669"/>
    <property type="project" value="UniProtKB-EC"/>
</dbReference>
<dbReference type="AlphaFoldDB" id="A0A1B6EEU9"/>
<proteinExistence type="inferred from homology"/>
<dbReference type="PANTHER" id="PTHR12837">
    <property type="entry name" value="POLY ADP-RIBOSE GLYCOHYDROLASE"/>
    <property type="match status" value="1"/>
</dbReference>
<dbReference type="GO" id="GO:1990966">
    <property type="term" value="P:ATP generation from poly-ADP-D-ribose"/>
    <property type="evidence" value="ECO:0007669"/>
    <property type="project" value="TreeGrafter"/>
</dbReference>
<evidence type="ECO:0000256" key="3">
    <source>
        <dbReference type="ARBA" id="ARBA00022801"/>
    </source>
</evidence>